<dbReference type="PANTHER" id="PTHR33099">
    <property type="entry name" value="FE2OG DIOXYGENASE DOMAIN-CONTAINING PROTEIN"/>
    <property type="match status" value="1"/>
</dbReference>
<reference evidence="1" key="1">
    <citation type="journal article" date="2021" name="Genome Biol. Evol.">
        <title>The assembled and annotated genome of the fairy-ring fungus Marasmius oreades.</title>
        <authorList>
            <person name="Hiltunen M."/>
            <person name="Ament-Velasquez S.L."/>
            <person name="Johannesson H."/>
        </authorList>
    </citation>
    <scope>NUCLEOTIDE SEQUENCE</scope>
    <source>
        <strain evidence="1">03SP1</strain>
    </source>
</reference>
<comment type="caution">
    <text evidence="1">The sequence shown here is derived from an EMBL/GenBank/DDBJ whole genome shotgun (WGS) entry which is preliminary data.</text>
</comment>
<organism evidence="1 2">
    <name type="scientific">Marasmius oreades</name>
    <name type="common">fairy-ring Marasmius</name>
    <dbReference type="NCBI Taxonomy" id="181124"/>
    <lineage>
        <taxon>Eukaryota</taxon>
        <taxon>Fungi</taxon>
        <taxon>Dikarya</taxon>
        <taxon>Basidiomycota</taxon>
        <taxon>Agaricomycotina</taxon>
        <taxon>Agaricomycetes</taxon>
        <taxon>Agaricomycetidae</taxon>
        <taxon>Agaricales</taxon>
        <taxon>Marasmiineae</taxon>
        <taxon>Marasmiaceae</taxon>
        <taxon>Marasmius</taxon>
    </lineage>
</organism>
<evidence type="ECO:0008006" key="3">
    <source>
        <dbReference type="Google" id="ProtNLM"/>
    </source>
</evidence>
<keyword evidence="2" id="KW-1185">Reference proteome</keyword>
<dbReference type="Gene3D" id="2.60.120.620">
    <property type="entry name" value="q2cbj1_9rhob like domain"/>
    <property type="match status" value="1"/>
</dbReference>
<dbReference type="AlphaFoldDB" id="A0A9P7USL6"/>
<evidence type="ECO:0000313" key="2">
    <source>
        <dbReference type="Proteomes" id="UP001049176"/>
    </source>
</evidence>
<dbReference type="OrthoDB" id="27483at2759"/>
<dbReference type="KEGG" id="more:E1B28_011902"/>
<dbReference type="GeneID" id="66080977"/>
<dbReference type="Proteomes" id="UP001049176">
    <property type="component" value="Chromosome 7"/>
</dbReference>
<proteinExistence type="predicted"/>
<name>A0A9P7USL6_9AGAR</name>
<sequence>MSPMKQKIQALRDSVKKFDPWVSGSTRVPIDSLDLFYLDKLDPPQPHHLRLSPTTTSPDELDKLSIFCDRATSGRAKEEVLDESYRKVRKMDSDRFSSKLDSHVIRLLPTIIPHIEDLENGGVEAKLHELSIYDTGSFFRPHKDTPRSEDMFGTLLVVFPTIHTGGQFVLRHGKTKVTFDSHTTVSSNTSSLHDTTIAYIAFLSDVQNETLPVTSGHRITLTYHLYRSQSPLPGPVNANRVSEVKKALSTLLDNPKFLPKGGLLSFALSHPYSIQLPESNLDSVSSKSSLSLRGILDALKGEDAVIRCACEELGFSPSVKTILEEQSSTGQVGYKSWHGFRVLLHEAINFSHWAEIHGSWIKYILRDGRGILIHPYDEAPKQIYCGEAMDNDDDEYEEDEEEVFFPKPIFCVTDFADGRVGQSGREIIVSNSDGTLGWYEEYQYMLSLIVAVGPAWERWE</sequence>
<dbReference type="EMBL" id="CM032187">
    <property type="protein sequence ID" value="KAG7090304.1"/>
    <property type="molecule type" value="Genomic_DNA"/>
</dbReference>
<accession>A0A9P7USL6</accession>
<evidence type="ECO:0000313" key="1">
    <source>
        <dbReference type="EMBL" id="KAG7090304.1"/>
    </source>
</evidence>
<dbReference type="RefSeq" id="XP_043006774.1">
    <property type="nucleotide sequence ID" value="XM_043156959.1"/>
</dbReference>
<dbReference type="PANTHER" id="PTHR33099:SF14">
    <property type="entry name" value="PROLYL 4-HYDROXYLASE ALPHA SUBUNIT FE(2+) 2OG DIOXYGENASE DOMAIN-CONTAINING PROTEIN"/>
    <property type="match status" value="1"/>
</dbReference>
<protein>
    <recommendedName>
        <fullName evidence="3">Fe2OG dioxygenase domain-containing protein</fullName>
    </recommendedName>
</protein>
<gene>
    <name evidence="1" type="ORF">E1B28_011902</name>
</gene>